<feature type="transmembrane region" description="Helical" evidence="7">
    <location>
        <begin position="144"/>
        <end position="172"/>
    </location>
</feature>
<feature type="transmembrane region" description="Helical" evidence="7">
    <location>
        <begin position="261"/>
        <end position="282"/>
    </location>
</feature>
<dbReference type="SUPFAM" id="SSF161098">
    <property type="entry name" value="MetI-like"/>
    <property type="match status" value="1"/>
</dbReference>
<dbReference type="InterPro" id="IPR050366">
    <property type="entry name" value="BP-dependent_transpt_permease"/>
</dbReference>
<evidence type="ECO:0000256" key="6">
    <source>
        <dbReference type="ARBA" id="ARBA00023136"/>
    </source>
</evidence>
<feature type="domain" description="ABC transmembrane type-1" evidence="8">
    <location>
        <begin position="142"/>
        <end position="338"/>
    </location>
</feature>
<feature type="transmembrane region" description="Helical" evidence="7">
    <location>
        <begin position="12"/>
        <end position="35"/>
    </location>
</feature>
<dbReference type="Pfam" id="PF00528">
    <property type="entry name" value="BPD_transp_1"/>
    <property type="match status" value="1"/>
</dbReference>
<evidence type="ECO:0000256" key="4">
    <source>
        <dbReference type="ARBA" id="ARBA00022692"/>
    </source>
</evidence>
<sequence>MQLAWRQLRRHRLALLGGVVLVIFYVMALVADFLAPYPLDFSDRERFYHPPAALHLRDATGEWHLRPFVYATRLVDPGLRTFEADRSRGYPVRFFVRGEPYRLLWLVPTRVHLFGVDDPARIFLMGSDGFGRDVFTRIVYGSRISLIVGLLVVAVTIPIGMVYGGIAGYFGGRVDNLMMRVAEVIIAFPSFYLLLTLSAVLPATVGCATRFYLIIVILSSIGWAGFARLIRGYVLALKQFEFVLAAKAMGQGDLRIILRHVLPNTSSLVIIVATLTIPSAILGESALSFLGLGVREPCSSWGNLLSAGANLINLSRSPWLLIPGLFIVATVVAFNFLGDGLRDALDPRMRTG</sequence>
<evidence type="ECO:0000259" key="8">
    <source>
        <dbReference type="PROSITE" id="PS50928"/>
    </source>
</evidence>
<evidence type="ECO:0000313" key="10">
    <source>
        <dbReference type="Proteomes" id="UP000319353"/>
    </source>
</evidence>
<keyword evidence="6 7" id="KW-0472">Membrane</keyword>
<comment type="subcellular location">
    <subcellularLocation>
        <location evidence="1 7">Cell membrane</location>
        <topology evidence="1 7">Multi-pass membrane protein</topology>
    </subcellularLocation>
</comment>
<dbReference type="AlphaFoldDB" id="A0A537LF65"/>
<reference evidence="9 10" key="1">
    <citation type="journal article" date="2019" name="Nat. Microbiol.">
        <title>Mediterranean grassland soil C-N compound turnover is dependent on rainfall and depth, and is mediated by genomically divergent microorganisms.</title>
        <authorList>
            <person name="Diamond S."/>
            <person name="Andeer P.F."/>
            <person name="Li Z."/>
            <person name="Crits-Christoph A."/>
            <person name="Burstein D."/>
            <person name="Anantharaman K."/>
            <person name="Lane K.R."/>
            <person name="Thomas B.C."/>
            <person name="Pan C."/>
            <person name="Northen T.R."/>
            <person name="Banfield J.F."/>
        </authorList>
    </citation>
    <scope>NUCLEOTIDE SEQUENCE [LARGE SCALE GENOMIC DNA]</scope>
    <source>
        <strain evidence="9">NP_4</strain>
    </source>
</reference>
<organism evidence="9 10">
    <name type="scientific">Candidatus Segetimicrobium genomatis</name>
    <dbReference type="NCBI Taxonomy" id="2569760"/>
    <lineage>
        <taxon>Bacteria</taxon>
        <taxon>Bacillati</taxon>
        <taxon>Candidatus Sysuimicrobiota</taxon>
        <taxon>Candidatus Sysuimicrobiia</taxon>
        <taxon>Candidatus Sysuimicrobiales</taxon>
        <taxon>Candidatus Segetimicrobiaceae</taxon>
        <taxon>Candidatus Segetimicrobium</taxon>
    </lineage>
</organism>
<feature type="transmembrane region" description="Helical" evidence="7">
    <location>
        <begin position="211"/>
        <end position="230"/>
    </location>
</feature>
<dbReference type="InterPro" id="IPR025966">
    <property type="entry name" value="OppC_N"/>
</dbReference>
<dbReference type="CDD" id="cd06261">
    <property type="entry name" value="TM_PBP2"/>
    <property type="match status" value="1"/>
</dbReference>
<dbReference type="PROSITE" id="PS50928">
    <property type="entry name" value="ABC_TM1"/>
    <property type="match status" value="1"/>
</dbReference>
<protein>
    <submittedName>
        <fullName evidence="9">ABC transporter permease</fullName>
    </submittedName>
</protein>
<evidence type="ECO:0000313" key="9">
    <source>
        <dbReference type="EMBL" id="TMJ06562.1"/>
    </source>
</evidence>
<dbReference type="InterPro" id="IPR035906">
    <property type="entry name" value="MetI-like_sf"/>
</dbReference>
<feature type="transmembrane region" description="Helical" evidence="7">
    <location>
        <begin position="184"/>
        <end position="205"/>
    </location>
</feature>
<gene>
    <name evidence="9" type="ORF">E6H01_01405</name>
</gene>
<dbReference type="Gene3D" id="1.10.3720.10">
    <property type="entry name" value="MetI-like"/>
    <property type="match status" value="1"/>
</dbReference>
<dbReference type="GO" id="GO:0055085">
    <property type="term" value="P:transmembrane transport"/>
    <property type="evidence" value="ECO:0007669"/>
    <property type="project" value="InterPro"/>
</dbReference>
<comment type="caution">
    <text evidence="9">The sequence shown here is derived from an EMBL/GenBank/DDBJ whole genome shotgun (WGS) entry which is preliminary data.</text>
</comment>
<evidence type="ECO:0000256" key="7">
    <source>
        <dbReference type="RuleBase" id="RU363032"/>
    </source>
</evidence>
<dbReference type="GO" id="GO:0005886">
    <property type="term" value="C:plasma membrane"/>
    <property type="evidence" value="ECO:0007669"/>
    <property type="project" value="UniProtKB-SubCell"/>
</dbReference>
<dbReference type="PANTHER" id="PTHR43386">
    <property type="entry name" value="OLIGOPEPTIDE TRANSPORT SYSTEM PERMEASE PROTEIN APPC"/>
    <property type="match status" value="1"/>
</dbReference>
<proteinExistence type="inferred from homology"/>
<dbReference type="EMBL" id="VBAL01000012">
    <property type="protein sequence ID" value="TMJ06562.1"/>
    <property type="molecule type" value="Genomic_DNA"/>
</dbReference>
<keyword evidence="5 7" id="KW-1133">Transmembrane helix</keyword>
<keyword evidence="4 7" id="KW-0812">Transmembrane</keyword>
<accession>A0A537LF65</accession>
<dbReference type="Proteomes" id="UP000319353">
    <property type="component" value="Unassembled WGS sequence"/>
</dbReference>
<dbReference type="Pfam" id="PF12911">
    <property type="entry name" value="OppC_N"/>
    <property type="match status" value="1"/>
</dbReference>
<comment type="similarity">
    <text evidence="7">Belongs to the binding-protein-dependent transport system permease family.</text>
</comment>
<keyword evidence="3" id="KW-1003">Cell membrane</keyword>
<name>A0A537LF65_9BACT</name>
<evidence type="ECO:0000256" key="3">
    <source>
        <dbReference type="ARBA" id="ARBA00022475"/>
    </source>
</evidence>
<keyword evidence="2 7" id="KW-0813">Transport</keyword>
<evidence type="ECO:0000256" key="2">
    <source>
        <dbReference type="ARBA" id="ARBA00022448"/>
    </source>
</evidence>
<dbReference type="PANTHER" id="PTHR43386:SF1">
    <property type="entry name" value="D,D-DIPEPTIDE TRANSPORT SYSTEM PERMEASE PROTEIN DDPC-RELATED"/>
    <property type="match status" value="1"/>
</dbReference>
<evidence type="ECO:0000256" key="5">
    <source>
        <dbReference type="ARBA" id="ARBA00022989"/>
    </source>
</evidence>
<feature type="transmembrane region" description="Helical" evidence="7">
    <location>
        <begin position="319"/>
        <end position="338"/>
    </location>
</feature>
<evidence type="ECO:0000256" key="1">
    <source>
        <dbReference type="ARBA" id="ARBA00004651"/>
    </source>
</evidence>
<dbReference type="InterPro" id="IPR000515">
    <property type="entry name" value="MetI-like"/>
</dbReference>